<dbReference type="AlphaFoldDB" id="A0A445INH2"/>
<feature type="transmembrane region" description="Helical" evidence="1">
    <location>
        <begin position="65"/>
        <end position="84"/>
    </location>
</feature>
<organism evidence="2 3">
    <name type="scientific">Glycine soja</name>
    <name type="common">Wild soybean</name>
    <dbReference type="NCBI Taxonomy" id="3848"/>
    <lineage>
        <taxon>Eukaryota</taxon>
        <taxon>Viridiplantae</taxon>
        <taxon>Streptophyta</taxon>
        <taxon>Embryophyta</taxon>
        <taxon>Tracheophyta</taxon>
        <taxon>Spermatophyta</taxon>
        <taxon>Magnoliopsida</taxon>
        <taxon>eudicotyledons</taxon>
        <taxon>Gunneridae</taxon>
        <taxon>Pentapetalae</taxon>
        <taxon>rosids</taxon>
        <taxon>fabids</taxon>
        <taxon>Fabales</taxon>
        <taxon>Fabaceae</taxon>
        <taxon>Papilionoideae</taxon>
        <taxon>50 kb inversion clade</taxon>
        <taxon>NPAAA clade</taxon>
        <taxon>indigoferoid/millettioid clade</taxon>
        <taxon>Phaseoleae</taxon>
        <taxon>Glycine</taxon>
        <taxon>Glycine subgen. Soja</taxon>
    </lineage>
</organism>
<dbReference type="EMBL" id="QZWG01000010">
    <property type="protein sequence ID" value="RZB87564.1"/>
    <property type="molecule type" value="Genomic_DNA"/>
</dbReference>
<dbReference type="Proteomes" id="UP000289340">
    <property type="component" value="Chromosome 10"/>
</dbReference>
<sequence length="180" mass="21316">YPIFAIQTAQLTKKTYISPRILLHPPPLENQQSHTPNLHTLQYLNFSPLKLPYRRRLHCYASLKLVRVCYVQSLFVIVIFLELVRDLRQHHLRSSNNIRFAESDLRTDTYEDIEIREGIEADIGEHFSSMHIAEEEDFPMIYVFVFSCILLFNIAMCSYDDLNLVHYIFSPYLYLSSYFS</sequence>
<keyword evidence="1" id="KW-0472">Membrane</keyword>
<protein>
    <submittedName>
        <fullName evidence="2">Uncharacterized protein</fullName>
    </submittedName>
</protein>
<evidence type="ECO:0000256" key="1">
    <source>
        <dbReference type="SAM" id="Phobius"/>
    </source>
</evidence>
<accession>A0A445INH2</accession>
<proteinExistence type="predicted"/>
<gene>
    <name evidence="2" type="ORF">D0Y65_027256</name>
</gene>
<reference evidence="2 3" key="1">
    <citation type="submission" date="2018-09" db="EMBL/GenBank/DDBJ databases">
        <title>A high-quality reference genome of wild soybean provides a powerful tool to mine soybean genomes.</title>
        <authorList>
            <person name="Xie M."/>
            <person name="Chung C.Y.L."/>
            <person name="Li M.-W."/>
            <person name="Wong F.-L."/>
            <person name="Chan T.-F."/>
            <person name="Lam H.-M."/>
        </authorList>
    </citation>
    <scope>NUCLEOTIDE SEQUENCE [LARGE SCALE GENOMIC DNA]</scope>
    <source>
        <strain evidence="3">cv. W05</strain>
        <tissue evidence="2">Hypocotyl of etiolated seedlings</tissue>
    </source>
</reference>
<comment type="caution">
    <text evidence="2">The sequence shown here is derived from an EMBL/GenBank/DDBJ whole genome shotgun (WGS) entry which is preliminary data.</text>
</comment>
<keyword evidence="1" id="KW-1133">Transmembrane helix</keyword>
<keyword evidence="3" id="KW-1185">Reference proteome</keyword>
<name>A0A445INH2_GLYSO</name>
<evidence type="ECO:0000313" key="2">
    <source>
        <dbReference type="EMBL" id="RZB87564.1"/>
    </source>
</evidence>
<keyword evidence="1" id="KW-0812">Transmembrane</keyword>
<feature type="non-terminal residue" evidence="2">
    <location>
        <position position="1"/>
    </location>
</feature>
<feature type="transmembrane region" description="Helical" evidence="1">
    <location>
        <begin position="140"/>
        <end position="159"/>
    </location>
</feature>
<evidence type="ECO:0000313" key="3">
    <source>
        <dbReference type="Proteomes" id="UP000289340"/>
    </source>
</evidence>